<keyword evidence="2" id="KW-1185">Reference proteome</keyword>
<proteinExistence type="predicted"/>
<gene>
    <name evidence="1" type="ORF">WNY58_07955</name>
</gene>
<dbReference type="RefSeq" id="WP_342854244.1">
    <property type="nucleotide sequence ID" value="NZ_JBBMRA010000005.1"/>
</dbReference>
<comment type="caution">
    <text evidence="1">The sequence shown here is derived from an EMBL/GenBank/DDBJ whole genome shotgun (WGS) entry which is preliminary data.</text>
</comment>
<name>A0ABU9TRG7_9GAMM</name>
<reference evidence="1 2" key="1">
    <citation type="submission" date="2024-03" db="EMBL/GenBank/DDBJ databases">
        <title>Community enrichment and isolation of bacterial strains for fucoidan degradation.</title>
        <authorList>
            <person name="Sichert A."/>
        </authorList>
    </citation>
    <scope>NUCLEOTIDE SEQUENCE [LARGE SCALE GENOMIC DNA]</scope>
    <source>
        <strain evidence="1 2">AS76</strain>
    </source>
</reference>
<sequence>MPALTTKPATFNSHAHIPIDEPLKTQLSSLKSDASIQQLDQFYLAMLEQLSPVSQKRRYLKQQNKAIQCLFRIDDVLVAVFYTDNTIQCFNQAVESLIEAISHAPLSVGRISFILQNNLSDHLTLEYYSSKHPTYQDLTKGLLYNKADFKAGFRVDETSLEELMCSWLQQYQQWMQDYLYFNLAQVSTEKVESKHIPIDHPPQIETIAQAVGDTLIFNLGSR</sequence>
<evidence type="ECO:0000313" key="1">
    <source>
        <dbReference type="EMBL" id="MEM5536325.1"/>
    </source>
</evidence>
<dbReference type="EMBL" id="JBBMRA010000005">
    <property type="protein sequence ID" value="MEM5536325.1"/>
    <property type="molecule type" value="Genomic_DNA"/>
</dbReference>
<accession>A0ABU9TRG7</accession>
<organism evidence="1 2">
    <name type="scientific">Neptuniibacter pectenicola</name>
    <dbReference type="NCBI Taxonomy" id="1806669"/>
    <lineage>
        <taxon>Bacteria</taxon>
        <taxon>Pseudomonadati</taxon>
        <taxon>Pseudomonadota</taxon>
        <taxon>Gammaproteobacteria</taxon>
        <taxon>Oceanospirillales</taxon>
        <taxon>Oceanospirillaceae</taxon>
        <taxon>Neptuniibacter</taxon>
    </lineage>
</organism>
<dbReference type="Proteomes" id="UP001449225">
    <property type="component" value="Unassembled WGS sequence"/>
</dbReference>
<evidence type="ECO:0000313" key="2">
    <source>
        <dbReference type="Proteomes" id="UP001449225"/>
    </source>
</evidence>
<protein>
    <submittedName>
        <fullName evidence="1">Uncharacterized protein</fullName>
    </submittedName>
</protein>